<evidence type="ECO:0000256" key="3">
    <source>
        <dbReference type="ARBA" id="ARBA00022553"/>
    </source>
</evidence>
<dbReference type="PANTHER" id="PTHR43065:SF46">
    <property type="entry name" value="C4-DICARBOXYLATE TRANSPORT SENSOR PROTEIN DCTB"/>
    <property type="match status" value="1"/>
</dbReference>
<dbReference type="CDD" id="cd00082">
    <property type="entry name" value="HisKA"/>
    <property type="match status" value="1"/>
</dbReference>
<dbReference type="Proteomes" id="UP000199073">
    <property type="component" value="Unassembled WGS sequence"/>
</dbReference>
<dbReference type="Gene3D" id="3.30.565.10">
    <property type="entry name" value="Histidine kinase-like ATPase, C-terminal domain"/>
    <property type="match status" value="1"/>
</dbReference>
<dbReference type="EC" id="2.7.13.3" evidence="2"/>
<dbReference type="OrthoDB" id="9781147at2"/>
<sequence>MSEITLKLYVVTTLFVLFVFALFLQSMVLLVFDIRYDLKQEVSFVKKYVSTFQVEGKCVPGKDMEIQSCIDDLDVLEKFLYIEYVSKGEFLHGSSKCNFMEELNNIVVESEQGNIQKISFAGVIWNIFPSKMEALIGALPVKNGKGIVIGTLAFEYSLLPVYEKYSRQISFALLYLLVNTILLTVIGYFRMDKYLLRPLDRLLSLSGKFRDDHFDEFSRKLNGGPFWRLSSTLENMFRKIESDNQKLKSTVTKLEEANKELERSKRIITHSEKLASVGRLSAGLAHEIGNPIGIVQGYLSLLGRNDLELKERKEYSLKAQSEIERVHRLIGHLLGYSRLEIGEVQRFDIHDLIEDAIEVVTMERTVSSTIIATFLRAEQSMVTLEKEPLRQVLVNCVLNGIDALQGFSDEKSIIIETFNKVLTGNIRSVIILIKDKGKGIDEDSVQHLFDPFYTTKDIGEGVGLGLYVSHEIMNRLGGTITIANRKDGKGAVVELVVPITRNMNTSKYIK</sequence>
<dbReference type="Pfam" id="PF02518">
    <property type="entry name" value="HATPase_c"/>
    <property type="match status" value="1"/>
</dbReference>
<dbReference type="PROSITE" id="PS50109">
    <property type="entry name" value="HIS_KIN"/>
    <property type="match status" value="1"/>
</dbReference>
<reference evidence="12 13" key="1">
    <citation type="submission" date="2016-10" db="EMBL/GenBank/DDBJ databases">
        <authorList>
            <person name="de Groot N.N."/>
        </authorList>
    </citation>
    <scope>NUCLEOTIDE SEQUENCE [LARGE SCALE GENOMIC DNA]</scope>
    <source>
        <strain evidence="12 13">DSM 12130</strain>
    </source>
</reference>
<proteinExistence type="predicted"/>
<dbReference type="InterPro" id="IPR005467">
    <property type="entry name" value="His_kinase_dom"/>
</dbReference>
<keyword evidence="7" id="KW-0067">ATP-binding</keyword>
<dbReference type="EMBL" id="FNJI01000012">
    <property type="protein sequence ID" value="SDP19351.1"/>
    <property type="molecule type" value="Genomic_DNA"/>
</dbReference>
<keyword evidence="10" id="KW-1133">Transmembrane helix</keyword>
<dbReference type="GO" id="GO:0000155">
    <property type="term" value="F:phosphorelay sensor kinase activity"/>
    <property type="evidence" value="ECO:0007669"/>
    <property type="project" value="InterPro"/>
</dbReference>
<dbReference type="STRING" id="91360.SAMN05660330_02068"/>
<accession>A0A1H0QPQ5</accession>
<keyword evidence="10" id="KW-0812">Transmembrane</keyword>
<feature type="domain" description="Histidine kinase" evidence="11">
    <location>
        <begin position="283"/>
        <end position="501"/>
    </location>
</feature>
<evidence type="ECO:0000256" key="5">
    <source>
        <dbReference type="ARBA" id="ARBA00022741"/>
    </source>
</evidence>
<protein>
    <recommendedName>
        <fullName evidence="2">histidine kinase</fullName>
        <ecNumber evidence="2">2.7.13.3</ecNumber>
    </recommendedName>
</protein>
<dbReference type="InterPro" id="IPR036890">
    <property type="entry name" value="HATPase_C_sf"/>
</dbReference>
<evidence type="ECO:0000256" key="4">
    <source>
        <dbReference type="ARBA" id="ARBA00022679"/>
    </source>
</evidence>
<dbReference type="InterPro" id="IPR036097">
    <property type="entry name" value="HisK_dim/P_sf"/>
</dbReference>
<evidence type="ECO:0000256" key="2">
    <source>
        <dbReference type="ARBA" id="ARBA00012438"/>
    </source>
</evidence>
<evidence type="ECO:0000256" key="9">
    <source>
        <dbReference type="SAM" id="Coils"/>
    </source>
</evidence>
<keyword evidence="8" id="KW-0902">Two-component regulatory system</keyword>
<keyword evidence="9" id="KW-0175">Coiled coil</keyword>
<dbReference type="RefSeq" id="WP_092222497.1">
    <property type="nucleotide sequence ID" value="NZ_FNJI01000012.1"/>
</dbReference>
<evidence type="ECO:0000256" key="1">
    <source>
        <dbReference type="ARBA" id="ARBA00000085"/>
    </source>
</evidence>
<dbReference type="SUPFAM" id="SSF47384">
    <property type="entry name" value="Homodimeric domain of signal transducing histidine kinase"/>
    <property type="match status" value="1"/>
</dbReference>
<dbReference type="SUPFAM" id="SSF55874">
    <property type="entry name" value="ATPase domain of HSP90 chaperone/DNA topoisomerase II/histidine kinase"/>
    <property type="match status" value="1"/>
</dbReference>
<evidence type="ECO:0000256" key="10">
    <source>
        <dbReference type="SAM" id="Phobius"/>
    </source>
</evidence>
<dbReference type="GO" id="GO:0005524">
    <property type="term" value="F:ATP binding"/>
    <property type="evidence" value="ECO:0007669"/>
    <property type="project" value="UniProtKB-KW"/>
</dbReference>
<keyword evidence="10" id="KW-0472">Membrane</keyword>
<keyword evidence="3" id="KW-0597">Phosphoprotein</keyword>
<keyword evidence="13" id="KW-1185">Reference proteome</keyword>
<evidence type="ECO:0000256" key="6">
    <source>
        <dbReference type="ARBA" id="ARBA00022777"/>
    </source>
</evidence>
<dbReference type="SMART" id="SM00387">
    <property type="entry name" value="HATPase_c"/>
    <property type="match status" value="1"/>
</dbReference>
<dbReference type="InterPro" id="IPR003661">
    <property type="entry name" value="HisK_dim/P_dom"/>
</dbReference>
<evidence type="ECO:0000256" key="7">
    <source>
        <dbReference type="ARBA" id="ARBA00022840"/>
    </source>
</evidence>
<evidence type="ECO:0000259" key="11">
    <source>
        <dbReference type="PROSITE" id="PS50109"/>
    </source>
</evidence>
<organism evidence="12 13">
    <name type="scientific">Desulforhopalus singaporensis</name>
    <dbReference type="NCBI Taxonomy" id="91360"/>
    <lineage>
        <taxon>Bacteria</taxon>
        <taxon>Pseudomonadati</taxon>
        <taxon>Thermodesulfobacteriota</taxon>
        <taxon>Desulfobulbia</taxon>
        <taxon>Desulfobulbales</taxon>
        <taxon>Desulfocapsaceae</taxon>
        <taxon>Desulforhopalus</taxon>
    </lineage>
</organism>
<feature type="transmembrane region" description="Helical" evidence="10">
    <location>
        <begin position="169"/>
        <end position="189"/>
    </location>
</feature>
<evidence type="ECO:0000256" key="8">
    <source>
        <dbReference type="ARBA" id="ARBA00023012"/>
    </source>
</evidence>
<dbReference type="InterPro" id="IPR004358">
    <property type="entry name" value="Sig_transdc_His_kin-like_C"/>
</dbReference>
<keyword evidence="4" id="KW-0808">Transferase</keyword>
<evidence type="ECO:0000313" key="12">
    <source>
        <dbReference type="EMBL" id="SDP19351.1"/>
    </source>
</evidence>
<dbReference type="PANTHER" id="PTHR43065">
    <property type="entry name" value="SENSOR HISTIDINE KINASE"/>
    <property type="match status" value="1"/>
</dbReference>
<dbReference type="SMART" id="SM00388">
    <property type="entry name" value="HisKA"/>
    <property type="match status" value="1"/>
</dbReference>
<feature type="coiled-coil region" evidence="9">
    <location>
        <begin position="237"/>
        <end position="274"/>
    </location>
</feature>
<dbReference type="InterPro" id="IPR003594">
    <property type="entry name" value="HATPase_dom"/>
</dbReference>
<evidence type="ECO:0000313" key="13">
    <source>
        <dbReference type="Proteomes" id="UP000199073"/>
    </source>
</evidence>
<keyword evidence="5" id="KW-0547">Nucleotide-binding</keyword>
<dbReference type="AlphaFoldDB" id="A0A1H0QPQ5"/>
<dbReference type="Pfam" id="PF00512">
    <property type="entry name" value="HisKA"/>
    <property type="match status" value="1"/>
</dbReference>
<gene>
    <name evidence="12" type="ORF">SAMN05660330_02068</name>
</gene>
<keyword evidence="6 12" id="KW-0418">Kinase</keyword>
<feature type="transmembrane region" description="Helical" evidence="10">
    <location>
        <begin position="6"/>
        <end position="32"/>
    </location>
</feature>
<comment type="catalytic activity">
    <reaction evidence="1">
        <text>ATP + protein L-histidine = ADP + protein N-phospho-L-histidine.</text>
        <dbReference type="EC" id="2.7.13.3"/>
    </reaction>
</comment>
<dbReference type="Gene3D" id="1.10.287.130">
    <property type="match status" value="1"/>
</dbReference>
<name>A0A1H0QPQ5_9BACT</name>
<dbReference type="PRINTS" id="PR00344">
    <property type="entry name" value="BCTRLSENSOR"/>
</dbReference>